<dbReference type="GO" id="GO:0005737">
    <property type="term" value="C:cytoplasm"/>
    <property type="evidence" value="ECO:0007669"/>
    <property type="project" value="InterPro"/>
</dbReference>
<dbReference type="GO" id="GO:0048731">
    <property type="term" value="P:system development"/>
    <property type="evidence" value="ECO:0007669"/>
    <property type="project" value="UniProtKB-ARBA"/>
</dbReference>
<organism evidence="4 5">
    <name type="scientific">Oryctes borbonicus</name>
    <dbReference type="NCBI Taxonomy" id="1629725"/>
    <lineage>
        <taxon>Eukaryota</taxon>
        <taxon>Metazoa</taxon>
        <taxon>Ecdysozoa</taxon>
        <taxon>Arthropoda</taxon>
        <taxon>Hexapoda</taxon>
        <taxon>Insecta</taxon>
        <taxon>Pterygota</taxon>
        <taxon>Neoptera</taxon>
        <taxon>Endopterygota</taxon>
        <taxon>Coleoptera</taxon>
        <taxon>Polyphaga</taxon>
        <taxon>Scarabaeiformia</taxon>
        <taxon>Scarabaeidae</taxon>
        <taxon>Dynastinae</taxon>
        <taxon>Oryctes</taxon>
    </lineage>
</organism>
<dbReference type="Pfam" id="PF12796">
    <property type="entry name" value="Ank_2"/>
    <property type="match status" value="1"/>
</dbReference>
<dbReference type="InterPro" id="IPR002909">
    <property type="entry name" value="IPT_dom"/>
</dbReference>
<accession>A0A0T6ASV0</accession>
<dbReference type="InterPro" id="IPR000451">
    <property type="entry name" value="NFkB/Dor"/>
</dbReference>
<dbReference type="EMBL" id="LJIG01022902">
    <property type="protein sequence ID" value="KRT78148.1"/>
    <property type="molecule type" value="Genomic_DNA"/>
</dbReference>
<gene>
    <name evidence="4" type="ORF">AMK59_8099</name>
</gene>
<dbReference type="AlphaFoldDB" id="A0A0T6ASV0"/>
<dbReference type="PANTHER" id="PTHR24169">
    <property type="entry name" value="NUCLEAR FACTOR NF-KAPPA-B PROTEIN"/>
    <property type="match status" value="1"/>
</dbReference>
<dbReference type="SUPFAM" id="SSF81296">
    <property type="entry name" value="E set domains"/>
    <property type="match status" value="1"/>
</dbReference>
<dbReference type="OrthoDB" id="10254686at2759"/>
<dbReference type="Gene3D" id="1.25.40.20">
    <property type="entry name" value="Ankyrin repeat-containing domain"/>
    <property type="match status" value="1"/>
</dbReference>
<protein>
    <submittedName>
        <fullName evidence="4">Ankyrin repeat-containing protein</fullName>
    </submittedName>
</protein>
<dbReference type="InterPro" id="IPR036770">
    <property type="entry name" value="Ankyrin_rpt-contain_sf"/>
</dbReference>
<dbReference type="GO" id="GO:0048468">
    <property type="term" value="P:cell development"/>
    <property type="evidence" value="ECO:0007669"/>
    <property type="project" value="UniProtKB-ARBA"/>
</dbReference>
<comment type="caution">
    <text evidence="4">The sequence shown here is derived from an EMBL/GenBank/DDBJ whole genome shotgun (WGS) entry which is preliminary data.</text>
</comment>
<dbReference type="GO" id="GO:0000981">
    <property type="term" value="F:DNA-binding transcription factor activity, RNA polymerase II-specific"/>
    <property type="evidence" value="ECO:0007669"/>
    <property type="project" value="TreeGrafter"/>
</dbReference>
<evidence type="ECO:0000313" key="5">
    <source>
        <dbReference type="Proteomes" id="UP000051574"/>
    </source>
</evidence>
<dbReference type="PROSITE" id="PS50088">
    <property type="entry name" value="ANK_REPEAT"/>
    <property type="match status" value="2"/>
</dbReference>
<feature type="repeat" description="ANK" evidence="1">
    <location>
        <begin position="349"/>
        <end position="381"/>
    </location>
</feature>
<dbReference type="Pfam" id="PF16179">
    <property type="entry name" value="RHD_dimer"/>
    <property type="match status" value="1"/>
</dbReference>
<sequence length="580" mass="67248">MDHSSSPAKGNREIFMLVEKVTKKNIKIRFFELDEEENEIWSEYGKFNDLDVHHQYAIVFRTPPYKDLNIEEQKKVFIELERPSDGSRSEPREFTYIPGQNFKTGMKRPRTSMYSSSEYSSTSLNSAELPTTLEGLQMNVAYEVTSSDLQEAIKNIDSDEFQKIFEENWQEFYGAPAVGLQTDSGKKNKSKKLDYSNVQDKDKKIVNRVFMEFKNFLRTNPKNEEIISMLQNLFTNYVNDAKENALHICTSEGNIQLLEYFLNIVNTYKQFKILNFRNNNLETIVHLAMQSNIDVITLVLKSQCDVGMKDINGNTPLHVAVMKNQSIVAIDTLLRAVRSELFINAENNDNLTALHMAIKMNKVEYVDLLYKYKADVNLIDKKTGRNSLHIAIAEQATKIVKLLLEKTNIDILKEDFSGRTPLSMAKHLMQDREPERIQIYDMIEMKLKSRGLHADCIIKEEVESEEEMELEIVECKIEKLTIDELEPMYTSVKISTAFIDKVSKILDQSQRYYHLAEVMNLKHFLHTDLFINSKSKSKALLQYAVRVHGMWTVRNFLENLGEKEAVEVMDNMVMSMNMET</sequence>
<dbReference type="PANTHER" id="PTHR24169:SF28">
    <property type="entry name" value="NUCLEAR FACTOR NF-KAPPA-B P110 SUBUNIT"/>
    <property type="match status" value="1"/>
</dbReference>
<dbReference type="InterPro" id="IPR013783">
    <property type="entry name" value="Ig-like_fold"/>
</dbReference>
<dbReference type="Pfam" id="PF00023">
    <property type="entry name" value="Ank"/>
    <property type="match status" value="1"/>
</dbReference>
<dbReference type="SMART" id="SM00248">
    <property type="entry name" value="ANK"/>
    <property type="match status" value="5"/>
</dbReference>
<name>A0A0T6ASV0_9SCAR</name>
<feature type="domain" description="IPT/TIG" evidence="3">
    <location>
        <begin position="1"/>
        <end position="97"/>
    </location>
</feature>
<evidence type="ECO:0000259" key="3">
    <source>
        <dbReference type="SMART" id="SM00429"/>
    </source>
</evidence>
<dbReference type="GO" id="GO:0000978">
    <property type="term" value="F:RNA polymerase II cis-regulatory region sequence-specific DNA binding"/>
    <property type="evidence" value="ECO:0007669"/>
    <property type="project" value="TreeGrafter"/>
</dbReference>
<dbReference type="Proteomes" id="UP000051574">
    <property type="component" value="Unassembled WGS sequence"/>
</dbReference>
<evidence type="ECO:0000256" key="1">
    <source>
        <dbReference type="PROSITE-ProRule" id="PRU00023"/>
    </source>
</evidence>
<dbReference type="PRINTS" id="PR00057">
    <property type="entry name" value="NFKBTNSCPFCT"/>
</dbReference>
<evidence type="ECO:0000256" key="2">
    <source>
        <dbReference type="SAM" id="MobiDB-lite"/>
    </source>
</evidence>
<proteinExistence type="predicted"/>
<dbReference type="InterPro" id="IPR014756">
    <property type="entry name" value="Ig_E-set"/>
</dbReference>
<reference evidence="4 5" key="1">
    <citation type="submission" date="2015-09" db="EMBL/GenBank/DDBJ databases">
        <title>Draft genome of the scarab beetle Oryctes borbonicus.</title>
        <authorList>
            <person name="Meyer J.M."/>
            <person name="Markov G.V."/>
            <person name="Baskaran P."/>
            <person name="Herrmann M."/>
            <person name="Sommer R.J."/>
            <person name="Roedelsperger C."/>
        </authorList>
    </citation>
    <scope>NUCLEOTIDE SEQUENCE [LARGE SCALE GENOMIC DNA]</scope>
    <source>
        <strain evidence="4">OB123</strain>
        <tissue evidence="4">Whole animal</tissue>
    </source>
</reference>
<dbReference type="InterPro" id="IPR032397">
    <property type="entry name" value="RHD_dimer"/>
</dbReference>
<feature type="compositionally biased region" description="Basic and acidic residues" evidence="2">
    <location>
        <begin position="82"/>
        <end position="93"/>
    </location>
</feature>
<feature type="region of interest" description="Disordered" evidence="2">
    <location>
        <begin position="82"/>
        <end position="101"/>
    </location>
</feature>
<dbReference type="PROSITE" id="PS50297">
    <property type="entry name" value="ANK_REP_REGION"/>
    <property type="match status" value="1"/>
</dbReference>
<dbReference type="SMART" id="SM00429">
    <property type="entry name" value="IPT"/>
    <property type="match status" value="1"/>
</dbReference>
<keyword evidence="5" id="KW-1185">Reference proteome</keyword>
<evidence type="ECO:0000313" key="4">
    <source>
        <dbReference type="EMBL" id="KRT78148.1"/>
    </source>
</evidence>
<feature type="repeat" description="ANK" evidence="1">
    <location>
        <begin position="312"/>
        <end position="335"/>
    </location>
</feature>
<dbReference type="InterPro" id="IPR002110">
    <property type="entry name" value="Ankyrin_rpt"/>
</dbReference>
<keyword evidence="1" id="KW-0040">ANK repeat</keyword>
<dbReference type="Gene3D" id="2.60.40.10">
    <property type="entry name" value="Immunoglobulins"/>
    <property type="match status" value="1"/>
</dbReference>
<dbReference type="SUPFAM" id="SSF48403">
    <property type="entry name" value="Ankyrin repeat"/>
    <property type="match status" value="1"/>
</dbReference>